<evidence type="ECO:0000313" key="2">
    <source>
        <dbReference type="EMBL" id="GAC50217.1"/>
    </source>
</evidence>
<protein>
    <submittedName>
        <fullName evidence="2">Uncharacterized protein</fullName>
    </submittedName>
</protein>
<dbReference type="AlphaFoldDB" id="L7KQI2"/>
<sequence>MTETITLASGEKVPVEGLVAAEFRRIKAEARLTVLKVKADDLEKERRRRATKRQADAEERSAEALKLRDQIPATESLADLLADPPEAEEYAVEGLLPTGGRALFPAARKSGKTTARNELIRSLADGVPFLGHFPTRARSKVTVIDIEMSRAQSYRWLADLGIQNTKAVNMIHLRGKAATFDITDPATRAVWAEELAGSDVVLLDCLRPILDALGLNENTDAGQFLVAFDALLDESKASEAVVLDHAGHGNDRARGDSRKEDWADALWYLEMEDRQDPASERKFRAMGRDVEVAQGTLEFDSETRRLLYLPPVPDAAKVAKDTERSARNIKARAAVAEWVREQNNIGVEPTKRDTENYAGEGLPRAAIRAAVKDLIESGELALSTQGRSHHLRAVDPMSARPLKAVNPFSEPAKPQVSALAAIRRPDSLESGQVRRIDRRIGGE</sequence>
<accession>L7KQI2</accession>
<dbReference type="RefSeq" id="WP_005177674.1">
    <property type="nucleotide sequence ID" value="NZ_BANR01000022.1"/>
</dbReference>
<proteinExistence type="predicted"/>
<dbReference type="OrthoDB" id="4934928at2"/>
<dbReference type="Proteomes" id="UP000010988">
    <property type="component" value="Unassembled WGS sequence"/>
</dbReference>
<keyword evidence="1" id="KW-0175">Coiled coil</keyword>
<evidence type="ECO:0000313" key="3">
    <source>
        <dbReference type="Proteomes" id="UP000010988"/>
    </source>
</evidence>
<feature type="coiled-coil region" evidence="1">
    <location>
        <begin position="25"/>
        <end position="68"/>
    </location>
</feature>
<dbReference type="STRING" id="1220583.GOACH_22_00140"/>
<comment type="caution">
    <text evidence="2">The sequence shown here is derived from an EMBL/GenBank/DDBJ whole genome shotgun (WGS) entry which is preliminary data.</text>
</comment>
<dbReference type="Pfam" id="PF13481">
    <property type="entry name" value="AAA_25"/>
    <property type="match status" value="1"/>
</dbReference>
<reference evidence="2 3" key="1">
    <citation type="submission" date="2012-12" db="EMBL/GenBank/DDBJ databases">
        <title>Whole genome shotgun sequence of Gordonia aichiensis NBRC 108223.</title>
        <authorList>
            <person name="Isaki-Nakamura S."/>
            <person name="Hosoyama A."/>
            <person name="Tsuchikane K."/>
            <person name="Ando Y."/>
            <person name="Baba S."/>
            <person name="Ohji S."/>
            <person name="Hamada M."/>
            <person name="Tamura T."/>
            <person name="Yamazoe A."/>
            <person name="Yamazaki S."/>
            <person name="Fujita N."/>
        </authorList>
    </citation>
    <scope>NUCLEOTIDE SEQUENCE [LARGE SCALE GENOMIC DNA]</scope>
    <source>
        <strain evidence="2 3">NBRC 108223</strain>
    </source>
</reference>
<gene>
    <name evidence="2" type="ORF">GOACH_22_00140</name>
</gene>
<dbReference type="eggNOG" id="COG0467">
    <property type="taxonomic scope" value="Bacteria"/>
</dbReference>
<dbReference type="EMBL" id="BANR01000022">
    <property type="protein sequence ID" value="GAC50217.1"/>
    <property type="molecule type" value="Genomic_DNA"/>
</dbReference>
<evidence type="ECO:0000256" key="1">
    <source>
        <dbReference type="SAM" id="Coils"/>
    </source>
</evidence>
<organism evidence="2 3">
    <name type="scientific">Gordonia aichiensis NBRC 108223</name>
    <dbReference type="NCBI Taxonomy" id="1220583"/>
    <lineage>
        <taxon>Bacteria</taxon>
        <taxon>Bacillati</taxon>
        <taxon>Actinomycetota</taxon>
        <taxon>Actinomycetes</taxon>
        <taxon>Mycobacteriales</taxon>
        <taxon>Gordoniaceae</taxon>
        <taxon>Gordonia</taxon>
    </lineage>
</organism>
<keyword evidence="3" id="KW-1185">Reference proteome</keyword>
<dbReference type="Gene3D" id="3.40.50.300">
    <property type="entry name" value="P-loop containing nucleotide triphosphate hydrolases"/>
    <property type="match status" value="1"/>
</dbReference>
<dbReference type="InterPro" id="IPR027417">
    <property type="entry name" value="P-loop_NTPase"/>
</dbReference>
<name>L7KQI2_9ACTN</name>